<evidence type="ECO:0000259" key="2">
    <source>
        <dbReference type="Pfam" id="PF00501"/>
    </source>
</evidence>
<sequence>MSTAPIAKTFSMIYVDEKDNSIDIALSYNDVMNGVSLIAEKLSSYRNCLIAITLPKHPAFVSAILGVLETKNCFVCCSSIEAANNYLSATVSCIISTIAADDNQLSINIHGLQIYFNHNGYYCLDEFGKDKLCYLITTSGTLGKRKEVFVPHSCIMPNIWDFSRRFQITTVDVILFATAATFDPFVVEILLAVVNGAKLLIVPDSFRSIPSKLADAILKYNVTFIQMTPSQLKILPHNALTKIFAGKSAVRTVILGGEAFPINFIKHYHINHEFINFYNVYGVTEVSCWASCYRIDWKESRVEIGEPLLGTKFNVSETGELLIGGSRRCFINGKLSAAWFSTGDIVELTELGKIYWCDRFDDQQKISGINVSLSGLARKAEEYDGIQSALAVRRQQSILLFVHVKNSATIQTNLCEKLAIGLPMIVILVDNWPMTRNGKVDRQKLVEIFEQKNLVFTMEDLSKLFEYLKISLEINREMTFKDLGLDSLRATELTLKTEHLLKQRNFPLLQYLLSDTGTVAGFLDALDFNQNIRERNIIHMREIRTRPIENSIKVELLWEYDLGKCIDATPIVENDSIFLGSHSGRFVSLSLDGTKEWEVQLDDRIEATASYQNGIIAVGCYDGYLYFLDEKNGHLIWKFATGNVIKSSPVLIDAGNKCLFGSYDKCLYLLDIKNHMMLWKIVCDGSILSSPMLVDTIVLCATLRGEFLSVELETGTILWKIQLAAPIFANLCMIEEHNRILVANVKGLITLCDATNGRIIYQYDVLECIFAAPVQFPDNTNSSNVSIIVTHSSSLFLLQTDTLQLLWYIRINGVGSFPRPPEILNNEGYLFIQDSSGALLAIKGLRELMKKNTTDLEISRMKIIEILRVPGETFSGVQILKINKRDSNKSDDSNSSGSSNSDSSSSSKMTIVSYRALIGSRDDRIRCFQFLF</sequence>
<protein>
    <submittedName>
        <fullName evidence="5 7">AMP-binding enzyme family protein</fullName>
    </submittedName>
    <submittedName>
        <fullName evidence="4">Bm9004</fullName>
    </submittedName>
</protein>
<organism evidence="4">
    <name type="scientific">Brugia malayi</name>
    <name type="common">Filarial nematode worm</name>
    <dbReference type="NCBI Taxonomy" id="6279"/>
    <lineage>
        <taxon>Eukaryota</taxon>
        <taxon>Metazoa</taxon>
        <taxon>Ecdysozoa</taxon>
        <taxon>Nematoda</taxon>
        <taxon>Chromadorea</taxon>
        <taxon>Rhabditida</taxon>
        <taxon>Spirurina</taxon>
        <taxon>Spiruromorpha</taxon>
        <taxon>Filarioidea</taxon>
        <taxon>Onchocercidae</taxon>
        <taxon>Brugia</taxon>
    </lineage>
</organism>
<dbReference type="WormBase" id="Bm9004">
    <property type="protein sequence ID" value="BM28608"/>
    <property type="gene ID" value="WBGene00229265"/>
</dbReference>
<evidence type="ECO:0000313" key="6">
    <source>
        <dbReference type="Proteomes" id="UP000006672"/>
    </source>
</evidence>
<dbReference type="Pfam" id="PF00501">
    <property type="entry name" value="AMP-binding"/>
    <property type="match status" value="1"/>
</dbReference>
<reference evidence="7" key="4">
    <citation type="submission" date="2019-12" db="UniProtKB">
        <authorList>
            <consortium name="WormBaseParasite"/>
        </authorList>
    </citation>
    <scope>IDENTIFICATION</scope>
</reference>
<dbReference type="SUPFAM" id="SSF50998">
    <property type="entry name" value="Quinoprotein alcohol dehydrogenase-like"/>
    <property type="match status" value="1"/>
</dbReference>
<dbReference type="AlphaFoldDB" id="A0A0J9Y8J8"/>
<dbReference type="InterPro" id="IPR000873">
    <property type="entry name" value="AMP-dep_synth/lig_dom"/>
</dbReference>
<dbReference type="InterPro" id="IPR015943">
    <property type="entry name" value="WD40/YVTN_repeat-like_dom_sf"/>
</dbReference>
<dbReference type="InterPro" id="IPR042099">
    <property type="entry name" value="ANL_N_sf"/>
</dbReference>
<dbReference type="Pfam" id="PF13570">
    <property type="entry name" value="Beta-prop_ACSF4"/>
    <property type="match status" value="1"/>
</dbReference>
<feature type="domain" description="AMP-dependent synthetase/ligase" evidence="2">
    <location>
        <begin position="126"/>
        <end position="317"/>
    </location>
</feature>
<evidence type="ECO:0000259" key="3">
    <source>
        <dbReference type="Pfam" id="PF13570"/>
    </source>
</evidence>
<dbReference type="SUPFAM" id="SSF56801">
    <property type="entry name" value="Acetyl-CoA synthetase-like"/>
    <property type="match status" value="1"/>
</dbReference>
<dbReference type="RefSeq" id="XP_042933723.1">
    <property type="nucleotide sequence ID" value="XM_043077789.1"/>
</dbReference>
<dbReference type="InterPro" id="IPR002372">
    <property type="entry name" value="PQQ_rpt_dom"/>
</dbReference>
<evidence type="ECO:0000313" key="4">
    <source>
        <dbReference type="EMBL" id="CDQ04500.1"/>
    </source>
</evidence>
<dbReference type="InterPro" id="IPR018391">
    <property type="entry name" value="PQQ_b-propeller_rpt"/>
</dbReference>
<gene>
    <name evidence="4 7 8" type="ORF">Bm9004</name>
    <name evidence="5" type="ORF">BM_BM9004</name>
    <name evidence="4" type="ORF">BM_Bm9004</name>
</gene>
<evidence type="ECO:0000313" key="7">
    <source>
        <dbReference type="WBParaSite" id="Bm9004.1"/>
    </source>
</evidence>
<dbReference type="EMBL" id="CAAKNF010000192">
    <property type="protein sequence ID" value="VIO92607.1"/>
    <property type="molecule type" value="Genomic_DNA"/>
</dbReference>
<dbReference type="InterPro" id="IPR052091">
    <property type="entry name" value="Beta-ala_Activ/Resist"/>
</dbReference>
<dbReference type="CTD" id="6099298"/>
<dbReference type="FunCoup" id="A0A0J9Y8J8">
    <property type="interactions" value="39"/>
</dbReference>
<dbReference type="GO" id="GO:0043041">
    <property type="term" value="P:amino acid activation for nonribosomal peptide biosynthetic process"/>
    <property type="evidence" value="ECO:0007669"/>
    <property type="project" value="TreeGrafter"/>
</dbReference>
<dbReference type="InterPro" id="IPR011047">
    <property type="entry name" value="Quinoprotein_ADH-like_sf"/>
</dbReference>
<feature type="compositionally biased region" description="Low complexity" evidence="1">
    <location>
        <begin position="893"/>
        <end position="906"/>
    </location>
</feature>
<proteinExistence type="predicted"/>
<dbReference type="InterPro" id="IPR045851">
    <property type="entry name" value="AMP-bd_C_sf"/>
</dbReference>
<dbReference type="WBParaSite" id="Bm9004.1">
    <property type="protein sequence ID" value="Bm9004.1"/>
    <property type="gene ID" value="WBGene00229265"/>
</dbReference>
<keyword evidence="6" id="KW-1185">Reference proteome</keyword>
<dbReference type="Proteomes" id="UP000006672">
    <property type="component" value="Unassembled WGS sequence"/>
</dbReference>
<dbReference type="OrthoDB" id="408177at2759"/>
<dbReference type="Gene3D" id="3.30.300.30">
    <property type="match status" value="1"/>
</dbReference>
<dbReference type="PANTHER" id="PTHR44394:SF1">
    <property type="entry name" value="BETA-ALANINE-ACTIVATING ENZYME"/>
    <property type="match status" value="1"/>
</dbReference>
<dbReference type="GeneID" id="6099298"/>
<reference evidence="4" key="2">
    <citation type="submission" date="2012-12" db="EMBL/GenBank/DDBJ databases">
        <authorList>
            <person name="Gao Y.W."/>
            <person name="Fan S.T."/>
            <person name="Sun H.T."/>
            <person name="Wang Z."/>
            <person name="Gao X.L."/>
            <person name="Li Y.G."/>
            <person name="Wang T.C."/>
            <person name="Zhang K."/>
            <person name="Xu W.W."/>
            <person name="Yu Z.J."/>
            <person name="Xia X.Z."/>
        </authorList>
    </citation>
    <scope>NUCLEOTIDE SEQUENCE</scope>
    <source>
        <strain evidence="4">FR3</strain>
    </source>
</reference>
<evidence type="ECO:0000256" key="1">
    <source>
        <dbReference type="SAM" id="MobiDB-lite"/>
    </source>
</evidence>
<name>A0A0J9Y8J8_BRUMA</name>
<reference evidence="4 6" key="1">
    <citation type="journal article" date="2007" name="Science">
        <title>Draft genome of the filarial nematode parasite Brugia malayi.</title>
        <authorList>
            <person name="Ghedin E."/>
            <person name="Wang S."/>
            <person name="Spiro D."/>
            <person name="Caler E."/>
            <person name="Zhao Q."/>
            <person name="Crabtree J."/>
            <person name="Allen J.E."/>
            <person name="Delcher A.L."/>
            <person name="Guiliano D.B."/>
            <person name="Miranda-Saavedra D."/>
            <person name="Angiuoli S.V."/>
            <person name="Creasy T."/>
            <person name="Amedeo P."/>
            <person name="Haas B."/>
            <person name="El-Sayed N.M."/>
            <person name="Wortman J.R."/>
            <person name="Feldblyum T."/>
            <person name="Tallon L."/>
            <person name="Schatz M."/>
            <person name="Shumway M."/>
            <person name="Koo H."/>
            <person name="Salzberg S.L."/>
            <person name="Schobel S."/>
            <person name="Pertea M."/>
            <person name="Pop M."/>
            <person name="White O."/>
            <person name="Barton G.J."/>
            <person name="Carlow C.K."/>
            <person name="Crawford M.J."/>
            <person name="Daub J."/>
            <person name="Dimmic M.W."/>
            <person name="Estes C.F."/>
            <person name="Foster J.M."/>
            <person name="Ganatra M."/>
            <person name="Gregory W.F."/>
            <person name="Johnson N.M."/>
            <person name="Jin J."/>
            <person name="Komuniecki R."/>
            <person name="Korf I."/>
            <person name="Kumar S."/>
            <person name="Laney S."/>
            <person name="Li B.W."/>
            <person name="Li W."/>
            <person name="Lindblom T.H."/>
            <person name="Lustigman S."/>
            <person name="Ma D."/>
            <person name="Maina C.V."/>
            <person name="Martin D.M."/>
            <person name="McCarter J.P."/>
            <person name="McReynolds L."/>
            <person name="Mitreva M."/>
            <person name="Nutman T.B."/>
            <person name="Parkinson J."/>
            <person name="Peregrin-Alvarez J.M."/>
            <person name="Poole C."/>
            <person name="Ren Q."/>
            <person name="Saunders L."/>
            <person name="Sluder A.E."/>
            <person name="Smith K."/>
            <person name="Stanke M."/>
            <person name="Unnasch T.R."/>
            <person name="Ware J."/>
            <person name="Wei A.D."/>
            <person name="Weil G."/>
            <person name="Williams D.J."/>
            <person name="Zhang Y."/>
            <person name="Williams S.A."/>
            <person name="Fraser-Liggett C."/>
            <person name="Slatko B."/>
            <person name="Blaxter M.L."/>
            <person name="Scott A.L."/>
        </authorList>
    </citation>
    <scope>NUCLEOTIDE SEQUENCE</scope>
    <source>
        <strain evidence="4 6">FR3</strain>
    </source>
</reference>
<dbReference type="SMART" id="SM00564">
    <property type="entry name" value="PQQ"/>
    <property type="match status" value="4"/>
</dbReference>
<accession>A0A4E9F8Y4</accession>
<dbReference type="PANTHER" id="PTHR44394">
    <property type="entry name" value="BETA-ALANINE-ACTIVATING ENZYME"/>
    <property type="match status" value="1"/>
</dbReference>
<dbReference type="STRING" id="6279.A0A0J9Y8J8"/>
<dbReference type="KEGG" id="bmy:BM_BM9004"/>
<dbReference type="Gene3D" id="3.40.50.12780">
    <property type="entry name" value="N-terminal domain of ligase-like"/>
    <property type="match status" value="1"/>
</dbReference>
<dbReference type="EMBL" id="LN856810">
    <property type="protein sequence ID" value="CDQ04500.1"/>
    <property type="molecule type" value="Genomic_DNA"/>
</dbReference>
<dbReference type="OMA" id="ELFMAFH"/>
<accession>A0A0J9Y8J8</accession>
<evidence type="ECO:0000313" key="5">
    <source>
        <dbReference type="EMBL" id="VIO92607.1"/>
    </source>
</evidence>
<evidence type="ECO:0000313" key="8">
    <source>
        <dbReference type="WormBase" id="Bm9004"/>
    </source>
</evidence>
<dbReference type="Gene3D" id="2.130.10.10">
    <property type="entry name" value="YVTN repeat-like/Quinoprotein amine dehydrogenase"/>
    <property type="match status" value="1"/>
</dbReference>
<reference evidence="5" key="3">
    <citation type="submission" date="2019-04" db="EMBL/GenBank/DDBJ databases">
        <authorList>
            <person name="Howe K."/>
            <person name="Paulini M."/>
            <person name="Williams G."/>
        </authorList>
    </citation>
    <scope>NUCLEOTIDE SEQUENCE [LARGE SCALE GENOMIC DNA]</scope>
    <source>
        <strain evidence="5">FR3</strain>
    </source>
</reference>
<feature type="domain" description="Pyrrolo-quinoline quinone repeat" evidence="3">
    <location>
        <begin position="562"/>
        <end position="929"/>
    </location>
</feature>
<feature type="region of interest" description="Disordered" evidence="1">
    <location>
        <begin position="886"/>
        <end position="906"/>
    </location>
</feature>